<feature type="compositionally biased region" description="Basic and acidic residues" evidence="2">
    <location>
        <begin position="423"/>
        <end position="453"/>
    </location>
</feature>
<feature type="compositionally biased region" description="Polar residues" evidence="2">
    <location>
        <begin position="267"/>
        <end position="283"/>
    </location>
</feature>
<feature type="compositionally biased region" description="Basic and acidic residues" evidence="2">
    <location>
        <begin position="222"/>
        <end position="262"/>
    </location>
</feature>
<proteinExistence type="predicted"/>
<feature type="compositionally biased region" description="Basic and acidic residues" evidence="2">
    <location>
        <begin position="161"/>
        <end position="175"/>
    </location>
</feature>
<feature type="compositionally biased region" description="Acidic residues" evidence="2">
    <location>
        <begin position="406"/>
        <end position="422"/>
    </location>
</feature>
<feature type="compositionally biased region" description="Acidic residues" evidence="2">
    <location>
        <begin position="369"/>
        <end position="395"/>
    </location>
</feature>
<reference evidence="5 7" key="2">
    <citation type="submission" date="2019-01" db="EMBL/GenBank/DDBJ databases">
        <authorList>
            <person name="Ramaprasad A."/>
        </authorList>
    </citation>
    <scope>NUCLEOTIDE SEQUENCE [LARGE SCALE GENOMIC DNA]</scope>
</reference>
<dbReference type="OrthoDB" id="372992at2759"/>
<feature type="compositionally biased region" description="Basic and acidic residues" evidence="2">
    <location>
        <begin position="396"/>
        <end position="405"/>
    </location>
</feature>
<dbReference type="AlphaFoldDB" id="A0A081IA06"/>
<feature type="compositionally biased region" description="Acidic residues" evidence="2">
    <location>
        <begin position="176"/>
        <end position="221"/>
    </location>
</feature>
<evidence type="ECO:0000256" key="1">
    <source>
        <dbReference type="SAM" id="Coils"/>
    </source>
</evidence>
<name>A0A081IA06_PLAVN</name>
<sequence length="650" mass="74740">MYQYFFILFALCANGLLRNKGPGNFVSNNDEAIGKSKDMNAFGMSENGTLYLNSDSNLNETSSESFLENCNINSCVDINHENINTINNQKNDNLINNNNNLKVEYPNGINNNVLKAEQNEQKLSNKFENNTIHVNNDNVKKNTESAINIIPTQKENLPNIEKGEKKNNNKNKDKDMDNDDDEIDDEKDEENLDSSVEDEYKDSEDEDPDEDKEDDENDNENENEKPYKKVTEENKKAMEISSDNNKKETEISSDNSTKEAKHILGNNPENMTEISKAGSNLQTPKFRIHNEKDKIKINKERVENGNKRFNEYDIKNDNKMGNPENGEVDNGISNQFLHANNEKNFHEIQNSQNSNQHDERLQGKKVENDILDDNQLDSEKLDDEDSDDEDLDDEKVDGKKKNVKNDEEDEEDDGDEDESDDSIESKEINRENKSSFSKEIKNVNESTKNEKATDANQKIILNKDNKNYNEPDPNCSKVSGKVENTILQTTKVDKDIHQVKEKEVNTKSALNVSENNGLKSEQNYESNMFTIDKKMHNKLNNIDGIVHGLNDKLNHHKDLKNLELKLKFEAMGRIQKYKMYNEVIQKAIETLTQRLAKVNEDLNKLKEVSSISLQKYMNETGYGLESLNFPKSDLPLKKDEKKQLHEHMYV</sequence>
<feature type="chain" id="PRO_5035985200" evidence="3">
    <location>
        <begin position="19"/>
        <end position="650"/>
    </location>
</feature>
<evidence type="ECO:0000313" key="4">
    <source>
        <dbReference type="EMBL" id="KEG00514.1"/>
    </source>
</evidence>
<dbReference type="VEuPathDB" id="PlasmoDB:PVVCY_0301260"/>
<gene>
    <name evidence="5" type="ORF">PVVCY_0301260</name>
    <name evidence="4" type="ORF">YYE_04698</name>
</gene>
<dbReference type="EMBL" id="LR215059">
    <property type="protein sequence ID" value="VEV54854.1"/>
    <property type="molecule type" value="Genomic_DNA"/>
</dbReference>
<feature type="region of interest" description="Disordered" evidence="2">
    <location>
        <begin position="308"/>
        <end position="479"/>
    </location>
</feature>
<dbReference type="RefSeq" id="XP_008626557.1">
    <property type="nucleotide sequence ID" value="XM_008628335.1"/>
</dbReference>
<accession>A0A081IA06</accession>
<feature type="region of interest" description="Disordered" evidence="2">
    <location>
        <begin position="149"/>
        <end position="293"/>
    </location>
</feature>
<feature type="coiled-coil region" evidence="1">
    <location>
        <begin position="581"/>
        <end position="608"/>
    </location>
</feature>
<evidence type="ECO:0000256" key="3">
    <source>
        <dbReference type="SAM" id="SignalP"/>
    </source>
</evidence>
<dbReference type="KEGG" id="pvv:PVVCY_0301260"/>
<feature type="compositionally biased region" description="Basic and acidic residues" evidence="2">
    <location>
        <begin position="308"/>
        <end position="318"/>
    </location>
</feature>
<feature type="signal peptide" evidence="3">
    <location>
        <begin position="1"/>
        <end position="18"/>
    </location>
</feature>
<keyword evidence="3" id="KW-0732">Signal</keyword>
<protein>
    <submittedName>
        <fullName evidence="5">Rhoptry neck protein 6, putative</fullName>
    </submittedName>
</protein>
<dbReference type="EMBL" id="KL446956">
    <property type="protein sequence ID" value="KEG00514.1"/>
    <property type="molecule type" value="Genomic_DNA"/>
</dbReference>
<dbReference type="Proteomes" id="UP000290582">
    <property type="component" value="Chromosome PVVCY_03"/>
</dbReference>
<evidence type="ECO:0000256" key="2">
    <source>
        <dbReference type="SAM" id="MobiDB-lite"/>
    </source>
</evidence>
<organism evidence="4 6">
    <name type="scientific">Plasmodium vinckei vinckei</name>
    <dbReference type="NCBI Taxonomy" id="54757"/>
    <lineage>
        <taxon>Eukaryota</taxon>
        <taxon>Sar</taxon>
        <taxon>Alveolata</taxon>
        <taxon>Apicomplexa</taxon>
        <taxon>Aconoidasida</taxon>
        <taxon>Haemosporida</taxon>
        <taxon>Plasmodiidae</taxon>
        <taxon>Plasmodium</taxon>
        <taxon>Plasmodium (Vinckeia)</taxon>
    </lineage>
</organism>
<dbReference type="Proteomes" id="UP000030681">
    <property type="component" value="Unassembled WGS sequence"/>
</dbReference>
<dbReference type="GeneID" id="19962904"/>
<evidence type="ECO:0000313" key="6">
    <source>
        <dbReference type="Proteomes" id="UP000030681"/>
    </source>
</evidence>
<keyword evidence="1" id="KW-0175">Coiled coil</keyword>
<reference evidence="4 6" key="1">
    <citation type="submission" date="2013-02" db="EMBL/GenBank/DDBJ databases">
        <title>The Genome Sequence of Plasmodium vinckei vinckei.</title>
        <authorList>
            <consortium name="The Broad Institute Genome Sequencing Platform"/>
            <consortium name="The Broad Institute Genome Sequencing Center for Infectious Disease"/>
            <person name="Neafsey D."/>
            <person name="Cheeseman I."/>
            <person name="Volkman S."/>
            <person name="Adams J."/>
            <person name="Walker B."/>
            <person name="Young S.K."/>
            <person name="Zeng Q."/>
            <person name="Gargeya S."/>
            <person name="Fitzgerald M."/>
            <person name="Haas B."/>
            <person name="Abouelleil A."/>
            <person name="Alvarado L."/>
            <person name="Arachchi H.M."/>
            <person name="Berlin A.M."/>
            <person name="Chapman S.B."/>
            <person name="Dewar J."/>
            <person name="Goldberg J."/>
            <person name="Griggs A."/>
            <person name="Gujja S."/>
            <person name="Hansen M."/>
            <person name="Howarth C."/>
            <person name="Imamovic A."/>
            <person name="Larimer J."/>
            <person name="McCowan C."/>
            <person name="Murphy C."/>
            <person name="Neiman D."/>
            <person name="Pearson M."/>
            <person name="Priest M."/>
            <person name="Roberts A."/>
            <person name="Saif S."/>
            <person name="Shea T."/>
            <person name="Sisk P."/>
            <person name="Sykes S."/>
            <person name="Wortman J."/>
            <person name="Nusbaum C."/>
            <person name="Birren B."/>
        </authorList>
    </citation>
    <scope>NUCLEOTIDE SEQUENCE [LARGE SCALE GENOMIC DNA]</scope>
    <source>
        <strain evidence="6">vinckei</strain>
        <strain evidence="4">Vinckei</strain>
    </source>
</reference>
<evidence type="ECO:0000313" key="7">
    <source>
        <dbReference type="Proteomes" id="UP000290582"/>
    </source>
</evidence>
<feature type="compositionally biased region" description="Basic and acidic residues" evidence="2">
    <location>
        <begin position="356"/>
        <end position="368"/>
    </location>
</feature>
<evidence type="ECO:0000313" key="5">
    <source>
        <dbReference type="EMBL" id="VEV54854.1"/>
    </source>
</evidence>